<dbReference type="EMBL" id="FZOC01000001">
    <property type="protein sequence ID" value="SNR62281.1"/>
    <property type="molecule type" value="Genomic_DNA"/>
</dbReference>
<dbReference type="GO" id="GO:0043709">
    <property type="term" value="P:cell adhesion involved in single-species biofilm formation"/>
    <property type="evidence" value="ECO:0007669"/>
    <property type="project" value="TreeGrafter"/>
</dbReference>
<dbReference type="FunFam" id="3.30.70.270:FF:000001">
    <property type="entry name" value="Diguanylate cyclase domain protein"/>
    <property type="match status" value="1"/>
</dbReference>
<dbReference type="InterPro" id="IPR043128">
    <property type="entry name" value="Rev_trsase/Diguanyl_cyclase"/>
</dbReference>
<sequence length="405" mass="45926">MLTPEKEHAEASERLSELLRQAAMGCMVGVPQWEDFAASTGQGAYVEAMQRLTRLELPPEEAKENLLGIVSHQQSLCQELGRPVSLITATCDFFMHVRPLLRDPILVEVRLLQQKEECAYRDELTGLFNRRSFNQEVPREMERFRRFGQPFSLLMLDLDHFKIFNDRHGHSAGDQALRDVSRIMQEKARLYDRVVRYGGEEFAVILPQTSAEEALFMAERIREAMAEHHVLYAGEDLGAITISIGVAAFPQDALSMSDLVRNADKALYLAKQERNRVRRFQDSQRSHPRYTLSTPLPFRIMSGQTGRIDADVLDMSLGGLSCKVRKSLPKASTLHLVLSDPERLVHLPLQAEVRRVVETEDRSYQIGLSFRLESVEDQMKLMALLEGRMTVPGHVAEVQPGISDA</sequence>
<accession>A0A238XUT4</accession>
<evidence type="ECO:0000256" key="2">
    <source>
        <dbReference type="ARBA" id="ARBA00034247"/>
    </source>
</evidence>
<dbReference type="NCBIfam" id="TIGR00254">
    <property type="entry name" value="GGDEF"/>
    <property type="match status" value="1"/>
</dbReference>
<dbReference type="Gene3D" id="2.40.10.220">
    <property type="entry name" value="predicted glycosyltransferase like domains"/>
    <property type="match status" value="1"/>
</dbReference>
<dbReference type="InterPro" id="IPR050469">
    <property type="entry name" value="Diguanylate_Cyclase"/>
</dbReference>
<gene>
    <name evidence="4" type="ORF">SAMN04488503_0430</name>
</gene>
<dbReference type="Pfam" id="PF00990">
    <property type="entry name" value="GGDEF"/>
    <property type="match status" value="1"/>
</dbReference>
<evidence type="ECO:0000256" key="1">
    <source>
        <dbReference type="ARBA" id="ARBA00012528"/>
    </source>
</evidence>
<dbReference type="GO" id="GO:0005886">
    <property type="term" value="C:plasma membrane"/>
    <property type="evidence" value="ECO:0007669"/>
    <property type="project" value="TreeGrafter"/>
</dbReference>
<keyword evidence="5" id="KW-1185">Reference proteome</keyword>
<dbReference type="PANTHER" id="PTHR45138:SF9">
    <property type="entry name" value="DIGUANYLATE CYCLASE DGCM-RELATED"/>
    <property type="match status" value="1"/>
</dbReference>
<evidence type="ECO:0000313" key="4">
    <source>
        <dbReference type="EMBL" id="SNR62281.1"/>
    </source>
</evidence>
<dbReference type="GO" id="GO:0052621">
    <property type="term" value="F:diguanylate cyclase activity"/>
    <property type="evidence" value="ECO:0007669"/>
    <property type="project" value="UniProtKB-EC"/>
</dbReference>
<dbReference type="GO" id="GO:0035438">
    <property type="term" value="F:cyclic-di-GMP binding"/>
    <property type="evidence" value="ECO:0007669"/>
    <property type="project" value="InterPro"/>
</dbReference>
<comment type="catalytic activity">
    <reaction evidence="2">
        <text>2 GTP = 3',3'-c-di-GMP + 2 diphosphate</text>
        <dbReference type="Rhea" id="RHEA:24898"/>
        <dbReference type="ChEBI" id="CHEBI:33019"/>
        <dbReference type="ChEBI" id="CHEBI:37565"/>
        <dbReference type="ChEBI" id="CHEBI:58805"/>
        <dbReference type="EC" id="2.7.7.65"/>
    </reaction>
</comment>
<dbReference type="Proteomes" id="UP000198324">
    <property type="component" value="Unassembled WGS sequence"/>
</dbReference>
<dbReference type="RefSeq" id="WP_089271237.1">
    <property type="nucleotide sequence ID" value="NZ_FZOC01000001.1"/>
</dbReference>
<dbReference type="OrthoDB" id="9812260at2"/>
<dbReference type="AlphaFoldDB" id="A0A238XUT4"/>
<dbReference type="InterPro" id="IPR009875">
    <property type="entry name" value="PilZ_domain"/>
</dbReference>
<dbReference type="EC" id="2.7.7.65" evidence="1"/>
<dbReference type="Pfam" id="PF07238">
    <property type="entry name" value="PilZ"/>
    <property type="match status" value="1"/>
</dbReference>
<evidence type="ECO:0000313" key="5">
    <source>
        <dbReference type="Proteomes" id="UP000198324"/>
    </source>
</evidence>
<feature type="domain" description="GGDEF" evidence="3">
    <location>
        <begin position="149"/>
        <end position="282"/>
    </location>
</feature>
<dbReference type="SMART" id="SM00267">
    <property type="entry name" value="GGDEF"/>
    <property type="match status" value="1"/>
</dbReference>
<protein>
    <recommendedName>
        <fullName evidence="1">diguanylate cyclase</fullName>
        <ecNumber evidence="1">2.7.7.65</ecNumber>
    </recommendedName>
</protein>
<dbReference type="SUPFAM" id="SSF55073">
    <property type="entry name" value="Nucleotide cyclase"/>
    <property type="match status" value="1"/>
</dbReference>
<dbReference type="CDD" id="cd01949">
    <property type="entry name" value="GGDEF"/>
    <property type="match status" value="1"/>
</dbReference>
<dbReference type="InterPro" id="IPR000160">
    <property type="entry name" value="GGDEF_dom"/>
</dbReference>
<reference evidence="4 5" key="1">
    <citation type="submission" date="2017-06" db="EMBL/GenBank/DDBJ databases">
        <authorList>
            <person name="Kim H.J."/>
            <person name="Triplett B.A."/>
        </authorList>
    </citation>
    <scope>NUCLEOTIDE SEQUENCE [LARGE SCALE GENOMIC DNA]</scope>
    <source>
        <strain evidence="4 5">DSM 13116</strain>
    </source>
</reference>
<dbReference type="SUPFAM" id="SSF141371">
    <property type="entry name" value="PilZ domain-like"/>
    <property type="match status" value="1"/>
</dbReference>
<organism evidence="4 5">
    <name type="scientific">Humidesulfovibrio mexicanus</name>
    <dbReference type="NCBI Taxonomy" id="147047"/>
    <lineage>
        <taxon>Bacteria</taxon>
        <taxon>Pseudomonadati</taxon>
        <taxon>Thermodesulfobacteriota</taxon>
        <taxon>Desulfovibrionia</taxon>
        <taxon>Desulfovibrionales</taxon>
        <taxon>Desulfovibrionaceae</taxon>
        <taxon>Humidesulfovibrio</taxon>
    </lineage>
</organism>
<dbReference type="InterPro" id="IPR029787">
    <property type="entry name" value="Nucleotide_cyclase"/>
</dbReference>
<proteinExistence type="predicted"/>
<name>A0A238XUT4_9BACT</name>
<dbReference type="PROSITE" id="PS50887">
    <property type="entry name" value="GGDEF"/>
    <property type="match status" value="1"/>
</dbReference>
<dbReference type="Gene3D" id="3.30.70.270">
    <property type="match status" value="1"/>
</dbReference>
<dbReference type="PANTHER" id="PTHR45138">
    <property type="entry name" value="REGULATORY COMPONENTS OF SENSORY TRANSDUCTION SYSTEM"/>
    <property type="match status" value="1"/>
</dbReference>
<dbReference type="GO" id="GO:1902201">
    <property type="term" value="P:negative regulation of bacterial-type flagellum-dependent cell motility"/>
    <property type="evidence" value="ECO:0007669"/>
    <property type="project" value="TreeGrafter"/>
</dbReference>
<evidence type="ECO:0000259" key="3">
    <source>
        <dbReference type="PROSITE" id="PS50887"/>
    </source>
</evidence>